<feature type="domain" description="Type II secretion system protein GspF" evidence="12">
    <location>
        <begin position="76"/>
        <end position="196"/>
    </location>
</feature>
<keyword evidence="4 10" id="KW-0813">Transport</keyword>
<dbReference type="GO" id="GO:0015628">
    <property type="term" value="P:protein secretion by the type II secretion system"/>
    <property type="evidence" value="ECO:0007669"/>
    <property type="project" value="TreeGrafter"/>
</dbReference>
<comment type="function">
    <text evidence="1">Component of the type II secretion system inner membrane complex required for the energy-dependent secretion of extracellular factors such as proteases and toxins from the periplasm.</text>
</comment>
<evidence type="ECO:0000256" key="8">
    <source>
        <dbReference type="ARBA" id="ARBA00023136"/>
    </source>
</evidence>
<accession>A0A2W5K7E2</accession>
<dbReference type="InterPro" id="IPR001992">
    <property type="entry name" value="T2SS_GspF/T4SS_PilC_CS"/>
</dbReference>
<evidence type="ECO:0000256" key="7">
    <source>
        <dbReference type="ARBA" id="ARBA00022989"/>
    </source>
</evidence>
<evidence type="ECO:0000256" key="4">
    <source>
        <dbReference type="ARBA" id="ARBA00022448"/>
    </source>
</evidence>
<dbReference type="PROSITE" id="PS00874">
    <property type="entry name" value="T2SP_F"/>
    <property type="match status" value="1"/>
</dbReference>
<evidence type="ECO:0000256" key="10">
    <source>
        <dbReference type="RuleBase" id="RU003923"/>
    </source>
</evidence>
<proteinExistence type="inferred from homology"/>
<reference evidence="13 14" key="1">
    <citation type="submission" date="2017-08" db="EMBL/GenBank/DDBJ databases">
        <title>Infants hospitalized years apart are colonized by the same room-sourced microbial strains.</title>
        <authorList>
            <person name="Brooks B."/>
            <person name="Olm M.R."/>
            <person name="Firek B.A."/>
            <person name="Baker R."/>
            <person name="Thomas B.C."/>
            <person name="Morowitz M.J."/>
            <person name="Banfield J.F."/>
        </authorList>
    </citation>
    <scope>NUCLEOTIDE SEQUENCE [LARGE SCALE GENOMIC DNA]</scope>
    <source>
        <strain evidence="13">S2_005_003_R2_43</strain>
    </source>
</reference>
<evidence type="ECO:0000256" key="6">
    <source>
        <dbReference type="ARBA" id="ARBA00022692"/>
    </source>
</evidence>
<evidence type="ECO:0000256" key="1">
    <source>
        <dbReference type="ARBA" id="ARBA00002684"/>
    </source>
</evidence>
<organism evidence="13 14">
    <name type="scientific">Ancylobacter novellus</name>
    <name type="common">Thiobacillus novellus</name>
    <dbReference type="NCBI Taxonomy" id="921"/>
    <lineage>
        <taxon>Bacteria</taxon>
        <taxon>Pseudomonadati</taxon>
        <taxon>Pseudomonadota</taxon>
        <taxon>Alphaproteobacteria</taxon>
        <taxon>Hyphomicrobiales</taxon>
        <taxon>Xanthobacteraceae</taxon>
        <taxon>Ancylobacter</taxon>
    </lineage>
</organism>
<keyword evidence="6 10" id="KW-0812">Transmembrane</keyword>
<dbReference type="PANTHER" id="PTHR30012:SF0">
    <property type="entry name" value="TYPE II SECRETION SYSTEM PROTEIN F-RELATED"/>
    <property type="match status" value="1"/>
</dbReference>
<protein>
    <recommendedName>
        <fullName evidence="9">General secretion pathway protein F</fullName>
    </recommendedName>
</protein>
<dbReference type="InterPro" id="IPR042094">
    <property type="entry name" value="T2SS_GspF_sf"/>
</dbReference>
<evidence type="ECO:0000313" key="13">
    <source>
        <dbReference type="EMBL" id="PZQ11879.1"/>
    </source>
</evidence>
<comment type="caution">
    <text evidence="13">The sequence shown here is derived from an EMBL/GenBank/DDBJ whole genome shotgun (WGS) entry which is preliminary data.</text>
</comment>
<dbReference type="PANTHER" id="PTHR30012">
    <property type="entry name" value="GENERAL SECRETION PATHWAY PROTEIN"/>
    <property type="match status" value="1"/>
</dbReference>
<dbReference type="GO" id="GO:0005886">
    <property type="term" value="C:plasma membrane"/>
    <property type="evidence" value="ECO:0007669"/>
    <property type="project" value="UniProtKB-SubCell"/>
</dbReference>
<feature type="transmembrane region" description="Helical" evidence="11">
    <location>
        <begin position="227"/>
        <end position="248"/>
    </location>
</feature>
<dbReference type="InterPro" id="IPR003004">
    <property type="entry name" value="GspF/PilC"/>
</dbReference>
<feature type="transmembrane region" description="Helical" evidence="11">
    <location>
        <begin position="173"/>
        <end position="195"/>
    </location>
</feature>
<dbReference type="PRINTS" id="PR00812">
    <property type="entry name" value="BCTERIALGSPF"/>
</dbReference>
<comment type="similarity">
    <text evidence="3 10">Belongs to the GSP F family.</text>
</comment>
<feature type="transmembrane region" description="Helical" evidence="11">
    <location>
        <begin position="372"/>
        <end position="397"/>
    </location>
</feature>
<evidence type="ECO:0000256" key="9">
    <source>
        <dbReference type="ARBA" id="ARBA00030750"/>
    </source>
</evidence>
<evidence type="ECO:0000256" key="3">
    <source>
        <dbReference type="ARBA" id="ARBA00005745"/>
    </source>
</evidence>
<dbReference type="Proteomes" id="UP000249577">
    <property type="component" value="Unassembled WGS sequence"/>
</dbReference>
<dbReference type="Pfam" id="PF00482">
    <property type="entry name" value="T2SSF"/>
    <property type="match status" value="2"/>
</dbReference>
<dbReference type="Gene3D" id="1.20.81.30">
    <property type="entry name" value="Type II secretion system (T2SS), domain F"/>
    <property type="match status" value="2"/>
</dbReference>
<name>A0A2W5K7E2_ANCNO</name>
<evidence type="ECO:0000256" key="2">
    <source>
        <dbReference type="ARBA" id="ARBA00004651"/>
    </source>
</evidence>
<keyword evidence="8 11" id="KW-0472">Membrane</keyword>
<evidence type="ECO:0000313" key="14">
    <source>
        <dbReference type="Proteomes" id="UP000249577"/>
    </source>
</evidence>
<evidence type="ECO:0000256" key="11">
    <source>
        <dbReference type="SAM" id="Phobius"/>
    </source>
</evidence>
<dbReference type="EMBL" id="QFPN01000010">
    <property type="protein sequence ID" value="PZQ11879.1"/>
    <property type="molecule type" value="Genomic_DNA"/>
</dbReference>
<evidence type="ECO:0000256" key="5">
    <source>
        <dbReference type="ARBA" id="ARBA00022475"/>
    </source>
</evidence>
<feature type="domain" description="Type II secretion system protein GspF" evidence="12">
    <location>
        <begin position="277"/>
        <end position="397"/>
    </location>
</feature>
<evidence type="ECO:0000259" key="12">
    <source>
        <dbReference type="Pfam" id="PF00482"/>
    </source>
</evidence>
<dbReference type="AlphaFoldDB" id="A0A2W5K7E2"/>
<keyword evidence="7 11" id="KW-1133">Transmembrane helix</keyword>
<keyword evidence="5" id="KW-1003">Cell membrane</keyword>
<dbReference type="InterPro" id="IPR018076">
    <property type="entry name" value="T2SS_GspF_dom"/>
</dbReference>
<gene>
    <name evidence="13" type="ORF">DI565_16995</name>
</gene>
<sequence>MARFRFVAATAGNDRREGALEAATVAEAAAELRRRGLFVVRLDPETSSRSLWATLNRDVAFAKPISSRELVSLTLEWAGLLEAGVTLDEALALSSAGRRPAGVLKVTAAIREAVKGGAALHEALKGHPRCFPPVYVALVQAGEAAGALGPVLRRLAKDLEGAQDFSEKIRGALLYPAFLVVTATGAIVVLLTVVVPNLEELVSERGSETLPLMTRAVIAISHALRDYGLAAAALLAAALVLGALSARVPATRRLMDRAVLTLPIAGELARASDAGRYLRTLSALVGGGVALPRALPLAAPSIGNGALNRDVEAAHAKILVGTAFGDALAASRALPDDALVLARMGERTGKLAEALGHAASLLETRVRRRMEAIATLIGPMLTVGFGLVAGVIVYAMLSTILGVNELAYQ</sequence>
<comment type="subcellular location">
    <subcellularLocation>
        <location evidence="10">Cell inner membrane</location>
        <topology evidence="10">Multi-pass membrane protein</topology>
    </subcellularLocation>
    <subcellularLocation>
        <location evidence="2">Cell membrane</location>
        <topology evidence="2">Multi-pass membrane protein</topology>
    </subcellularLocation>
</comment>